<proteinExistence type="inferred from homology"/>
<evidence type="ECO:0000256" key="3">
    <source>
        <dbReference type="ARBA" id="ARBA00022490"/>
    </source>
</evidence>
<evidence type="ECO:0000256" key="1">
    <source>
        <dbReference type="ARBA" id="ARBA00004496"/>
    </source>
</evidence>
<name>C6HX57_9BACT</name>
<evidence type="ECO:0000256" key="4">
    <source>
        <dbReference type="ARBA" id="ARBA00022598"/>
    </source>
</evidence>
<organism evidence="13 14">
    <name type="scientific">Leptospirillum ferrodiazotrophum</name>
    <dbReference type="NCBI Taxonomy" id="412449"/>
    <lineage>
        <taxon>Bacteria</taxon>
        <taxon>Pseudomonadati</taxon>
        <taxon>Nitrospirota</taxon>
        <taxon>Nitrospiria</taxon>
        <taxon>Nitrospirales</taxon>
        <taxon>Nitrospiraceae</taxon>
        <taxon>Leptospirillum</taxon>
    </lineage>
</organism>
<feature type="binding site" evidence="9">
    <location>
        <begin position="120"/>
        <end position="126"/>
    </location>
    <ligand>
        <name>ATP</name>
        <dbReference type="ChEBI" id="CHEBI:30616"/>
    </ligand>
</feature>
<evidence type="ECO:0000259" key="11">
    <source>
        <dbReference type="Pfam" id="PF02875"/>
    </source>
</evidence>
<dbReference type="UniPathway" id="UPA00219"/>
<keyword evidence="9 10" id="KW-0573">Peptidoglycan synthesis</keyword>
<evidence type="ECO:0000256" key="2">
    <source>
        <dbReference type="ARBA" id="ARBA00004752"/>
    </source>
</evidence>
<dbReference type="NCBIfam" id="TIGR01087">
    <property type="entry name" value="murD"/>
    <property type="match status" value="1"/>
</dbReference>
<comment type="catalytic activity">
    <reaction evidence="9 10">
        <text>UDP-N-acetyl-alpha-D-muramoyl-L-alanine + D-glutamate + ATP = UDP-N-acetyl-alpha-D-muramoyl-L-alanyl-D-glutamate + ADP + phosphate + H(+)</text>
        <dbReference type="Rhea" id="RHEA:16429"/>
        <dbReference type="ChEBI" id="CHEBI:15378"/>
        <dbReference type="ChEBI" id="CHEBI:29986"/>
        <dbReference type="ChEBI" id="CHEBI:30616"/>
        <dbReference type="ChEBI" id="CHEBI:43474"/>
        <dbReference type="ChEBI" id="CHEBI:83898"/>
        <dbReference type="ChEBI" id="CHEBI:83900"/>
        <dbReference type="ChEBI" id="CHEBI:456216"/>
        <dbReference type="EC" id="6.3.2.9"/>
    </reaction>
</comment>
<evidence type="ECO:0000313" key="13">
    <source>
        <dbReference type="EMBL" id="EES52767.1"/>
    </source>
</evidence>
<dbReference type="Gene3D" id="3.90.190.20">
    <property type="entry name" value="Mur ligase, C-terminal domain"/>
    <property type="match status" value="1"/>
</dbReference>
<evidence type="ECO:0000256" key="6">
    <source>
        <dbReference type="ARBA" id="ARBA00022741"/>
    </source>
</evidence>
<dbReference type="InterPro" id="IPR013221">
    <property type="entry name" value="Mur_ligase_cen"/>
</dbReference>
<accession>C6HX57</accession>
<dbReference type="InterPro" id="IPR018109">
    <property type="entry name" value="Folylpolyglutamate_synth_CS"/>
</dbReference>
<keyword evidence="9 10" id="KW-0961">Cell wall biogenesis/degradation</keyword>
<dbReference type="InterPro" id="IPR036615">
    <property type="entry name" value="Mur_ligase_C_dom_sf"/>
</dbReference>
<sequence length="488" mass="52403">MTERFISEGAEVLIVGGGRSGLQAALLAGDLGGIPVLADDDPGAFDGPMWAPVRERGARVLTGVRLGPWIRSWKGPVVMSPGIPPVAWCGQAVAPPLSNIRGELEWAASLWDRPVVAIGGTNGKSTTTALVGHLLKSAGFSPFIGGNFGVPFSEGVRLMRTARKEGKRDPFDVAVIEVSSFQTESMQSFSPDIYLLLNITPDHLDRYDSLAQYRLAKLHVASLFSPSTTVIWNASQDDWREWGPRTKARSVFVGSAELPGPGVVLSGSHLQSHGLRDSFSVSTAGYRLIGGGNLQNLAFSVLATILLGETMGRRIDPGILEEAIASFTGLPHRMERVATVRGVTFVNDSKATNVGAVEAALAGLSDVGHPHVVLIMGGRDKGGSYRPLIPWLKNHVREVVAIGEAREKIRRDLGKEIPIEEAQDLFEAVARAFSVADSGEMVLLSPACSSYDMFHGYEERGERFREAVRRLSAKFGGERGSHGSDSSQ</sequence>
<dbReference type="PANTHER" id="PTHR43692">
    <property type="entry name" value="UDP-N-ACETYLMURAMOYLALANINE--D-GLUTAMATE LIGASE"/>
    <property type="match status" value="1"/>
</dbReference>
<dbReference type="SUPFAM" id="SSF53623">
    <property type="entry name" value="MurD-like peptide ligases, catalytic domain"/>
    <property type="match status" value="1"/>
</dbReference>
<dbReference type="PROSITE" id="PS01011">
    <property type="entry name" value="FOLYLPOLYGLU_SYNT_1"/>
    <property type="match status" value="1"/>
</dbReference>
<dbReference type="Pfam" id="PF02875">
    <property type="entry name" value="Mur_ligase_C"/>
    <property type="match status" value="1"/>
</dbReference>
<keyword evidence="3 9" id="KW-0963">Cytoplasm</keyword>
<dbReference type="EMBL" id="GG693873">
    <property type="protein sequence ID" value="EES52767.1"/>
    <property type="molecule type" value="Genomic_DNA"/>
</dbReference>
<dbReference type="EC" id="6.3.2.9" evidence="9 10"/>
<feature type="domain" description="Mur ligase central" evidence="12">
    <location>
        <begin position="118"/>
        <end position="302"/>
    </location>
</feature>
<dbReference type="GO" id="GO:0004326">
    <property type="term" value="F:tetrahydrofolylpolyglutamate synthase activity"/>
    <property type="evidence" value="ECO:0007669"/>
    <property type="project" value="InterPro"/>
</dbReference>
<comment type="similarity">
    <text evidence="9">Belongs to the MurCDEF family.</text>
</comment>
<dbReference type="PANTHER" id="PTHR43692:SF1">
    <property type="entry name" value="UDP-N-ACETYLMURAMOYLALANINE--D-GLUTAMATE LIGASE"/>
    <property type="match status" value="1"/>
</dbReference>
<gene>
    <name evidence="9" type="primary">murD</name>
    <name evidence="13" type="ORF">UBAL3_92050139</name>
</gene>
<dbReference type="GO" id="GO:0008360">
    <property type="term" value="P:regulation of cell shape"/>
    <property type="evidence" value="ECO:0007669"/>
    <property type="project" value="UniProtKB-KW"/>
</dbReference>
<dbReference type="SUPFAM" id="SSF53244">
    <property type="entry name" value="MurD-like peptide ligases, peptide-binding domain"/>
    <property type="match status" value="1"/>
</dbReference>
<protein>
    <recommendedName>
        <fullName evidence="9 10">UDP-N-acetylmuramoylalanine--D-glutamate ligase</fullName>
        <ecNumber evidence="9 10">6.3.2.9</ecNumber>
    </recommendedName>
    <alternativeName>
        <fullName evidence="9">D-glutamic acid-adding enzyme</fullName>
    </alternativeName>
    <alternativeName>
        <fullName evidence="9">UDP-N-acetylmuramoyl-L-alanyl-D-glutamate synthetase</fullName>
    </alternativeName>
</protein>
<keyword evidence="6 9" id="KW-0547">Nucleotide-binding</keyword>
<dbReference type="Pfam" id="PF08245">
    <property type="entry name" value="Mur_ligase_M"/>
    <property type="match status" value="1"/>
</dbReference>
<comment type="pathway">
    <text evidence="2 9 10">Cell wall biogenesis; peptidoglycan biosynthesis.</text>
</comment>
<evidence type="ECO:0000256" key="8">
    <source>
        <dbReference type="ARBA" id="ARBA00023306"/>
    </source>
</evidence>
<keyword evidence="14" id="KW-1185">Reference proteome</keyword>
<dbReference type="GO" id="GO:0008764">
    <property type="term" value="F:UDP-N-acetylmuramoylalanine-D-glutamate ligase activity"/>
    <property type="evidence" value="ECO:0007669"/>
    <property type="project" value="UniProtKB-UniRule"/>
</dbReference>
<dbReference type="GO" id="GO:0051301">
    <property type="term" value="P:cell division"/>
    <property type="evidence" value="ECO:0007669"/>
    <property type="project" value="UniProtKB-KW"/>
</dbReference>
<keyword evidence="4 9" id="KW-0436">Ligase</keyword>
<dbReference type="GO" id="GO:0005524">
    <property type="term" value="F:ATP binding"/>
    <property type="evidence" value="ECO:0007669"/>
    <property type="project" value="UniProtKB-UniRule"/>
</dbReference>
<keyword evidence="7 9" id="KW-0067">ATP-binding</keyword>
<dbReference type="InterPro" id="IPR004101">
    <property type="entry name" value="Mur_ligase_C"/>
</dbReference>
<comment type="subcellular location">
    <subcellularLocation>
        <location evidence="1 9 10">Cytoplasm</location>
    </subcellularLocation>
</comment>
<dbReference type="HAMAP" id="MF_00639">
    <property type="entry name" value="MurD"/>
    <property type="match status" value="1"/>
</dbReference>
<keyword evidence="8 9" id="KW-0131">Cell cycle</keyword>
<dbReference type="Proteomes" id="UP000009374">
    <property type="component" value="Unassembled WGS sequence"/>
</dbReference>
<dbReference type="InterPro" id="IPR036565">
    <property type="entry name" value="Mur-like_cat_sf"/>
</dbReference>
<feature type="domain" description="Mur ligase C-terminal" evidence="11">
    <location>
        <begin position="332"/>
        <end position="448"/>
    </location>
</feature>
<dbReference type="GO" id="GO:0071555">
    <property type="term" value="P:cell wall organization"/>
    <property type="evidence" value="ECO:0007669"/>
    <property type="project" value="UniProtKB-KW"/>
</dbReference>
<evidence type="ECO:0000256" key="7">
    <source>
        <dbReference type="ARBA" id="ARBA00022840"/>
    </source>
</evidence>
<evidence type="ECO:0000256" key="10">
    <source>
        <dbReference type="RuleBase" id="RU003664"/>
    </source>
</evidence>
<evidence type="ECO:0000256" key="9">
    <source>
        <dbReference type="HAMAP-Rule" id="MF_00639"/>
    </source>
</evidence>
<dbReference type="AlphaFoldDB" id="C6HX57"/>
<evidence type="ECO:0000256" key="5">
    <source>
        <dbReference type="ARBA" id="ARBA00022618"/>
    </source>
</evidence>
<dbReference type="GO" id="GO:0005737">
    <property type="term" value="C:cytoplasm"/>
    <property type="evidence" value="ECO:0007669"/>
    <property type="project" value="UniProtKB-SubCell"/>
</dbReference>
<dbReference type="GO" id="GO:0009252">
    <property type="term" value="P:peptidoglycan biosynthetic process"/>
    <property type="evidence" value="ECO:0007669"/>
    <property type="project" value="UniProtKB-UniRule"/>
</dbReference>
<dbReference type="InterPro" id="IPR005762">
    <property type="entry name" value="MurD"/>
</dbReference>
<evidence type="ECO:0000313" key="14">
    <source>
        <dbReference type="Proteomes" id="UP000009374"/>
    </source>
</evidence>
<dbReference type="Gene3D" id="3.40.1190.10">
    <property type="entry name" value="Mur-like, catalytic domain"/>
    <property type="match status" value="1"/>
</dbReference>
<keyword evidence="9 10" id="KW-0133">Cell shape</keyword>
<keyword evidence="5 9" id="KW-0132">Cell division</keyword>
<evidence type="ECO:0000259" key="12">
    <source>
        <dbReference type="Pfam" id="PF08245"/>
    </source>
</evidence>
<reference evidence="13 14" key="1">
    <citation type="journal article" date="2009" name="Appl. Environ. Microbiol.">
        <title>Community genomic and proteomic analyses of chemoautotrophic iron-oxidizing "Leptospirillum rubarum" (Group II) and "Leptospirillum ferrodiazotrophum" (Group III) bacteria in acid mine drainage biofilms.</title>
        <authorList>
            <person name="Goltsman D.S."/>
            <person name="Denef V.J."/>
            <person name="Singer S.W."/>
            <person name="VerBerkmoes N.C."/>
            <person name="Lefsrud M."/>
            <person name="Mueller R.S."/>
            <person name="Dick G.J."/>
            <person name="Sun C.L."/>
            <person name="Wheeler K.E."/>
            <person name="Zemla A."/>
            <person name="Baker B.J."/>
            <person name="Hauser L."/>
            <person name="Land M."/>
            <person name="Shah M.B."/>
            <person name="Thelen M.P."/>
            <person name="Hettich R.L."/>
            <person name="Banfield J.F."/>
        </authorList>
    </citation>
    <scope>NUCLEOTIDE SEQUENCE [LARGE SCALE GENOMIC DNA]</scope>
</reference>
<comment type="function">
    <text evidence="9 10">Cell wall formation. Catalyzes the addition of glutamate to the nucleotide precursor UDP-N-acetylmuramoyl-L-alanine (UMA).</text>
</comment>